<dbReference type="EMBL" id="JAACJK010000072">
    <property type="protein sequence ID" value="KAF5334287.1"/>
    <property type="molecule type" value="Genomic_DNA"/>
</dbReference>
<dbReference type="CDD" id="cd09917">
    <property type="entry name" value="F-box_SF"/>
    <property type="match status" value="1"/>
</dbReference>
<proteinExistence type="predicted"/>
<protein>
    <recommendedName>
        <fullName evidence="2">F-box domain-containing protein</fullName>
    </recommendedName>
</protein>
<name>A0A8H5FF47_9AGAR</name>
<dbReference type="InterPro" id="IPR036047">
    <property type="entry name" value="F-box-like_dom_sf"/>
</dbReference>
<dbReference type="Pfam" id="PF12937">
    <property type="entry name" value="F-box-like"/>
    <property type="match status" value="1"/>
</dbReference>
<dbReference type="SUPFAM" id="SSF52047">
    <property type="entry name" value="RNI-like"/>
    <property type="match status" value="1"/>
</dbReference>
<dbReference type="Proteomes" id="UP000541558">
    <property type="component" value="Unassembled WGS sequence"/>
</dbReference>
<keyword evidence="1" id="KW-0175">Coiled coil</keyword>
<evidence type="ECO:0000256" key="1">
    <source>
        <dbReference type="SAM" id="Coils"/>
    </source>
</evidence>
<dbReference type="Gene3D" id="1.20.1280.50">
    <property type="match status" value="1"/>
</dbReference>
<dbReference type="AlphaFoldDB" id="A0A8H5FF47"/>
<keyword evidence="4" id="KW-1185">Reference proteome</keyword>
<sequence length="539" mass="62322">MDIDHDLSRILWSNEVPDPIEATFIQREVDTVTGRISFLRAELEGLEDRLRRHRAALSPVRRVPLEILAEIFSNLFTDDLDFHSDDRDVVLQLGQVCRSWRQATLASHRLWAKVSVVYQECNEASYEKIVTWLNRSGDLPKTFKFDHNDIDFCECELEDRDPEKPCQMSNAALVRLLSVGPKLHTLVLRCSSQVCFRTFLEKLGPEPDLMNPRPWDTLHSLELELTTADSCPWDEPLEASKSLFYHLPQVTSLNLHIPPTWVAFEWDPSSTRTVALNVPPRLLHGIKVLTLHCEWQGSHILSMLQHCENLETLEIDFRGEALQYDQDDALVHKFIASRLLLSKLHTICLRSATNIEILNFLRAPSLQDLRFDMHYGYQDPQEVDFQEPLLRFTKASNCQETLRSLHLRKLVVSAVKLARTLLELPSLTGITLDRCRFEENLFWRQMKYFAVRSRRGGDDPLCLPHLQELQTLCIPVEGSWLASVAKFLKANREINPLPCSWKVSYRTVMRAELGVRRELADLRHDGVSFHVLPSESFWD</sequence>
<comment type="caution">
    <text evidence="3">The sequence shown here is derived from an EMBL/GenBank/DDBJ whole genome shotgun (WGS) entry which is preliminary data.</text>
</comment>
<gene>
    <name evidence="3" type="ORF">D9611_014149</name>
</gene>
<dbReference type="OrthoDB" id="3365698at2759"/>
<feature type="coiled-coil region" evidence="1">
    <location>
        <begin position="29"/>
        <end position="56"/>
    </location>
</feature>
<organism evidence="3 4">
    <name type="scientific">Ephemerocybe angulata</name>
    <dbReference type="NCBI Taxonomy" id="980116"/>
    <lineage>
        <taxon>Eukaryota</taxon>
        <taxon>Fungi</taxon>
        <taxon>Dikarya</taxon>
        <taxon>Basidiomycota</taxon>
        <taxon>Agaricomycotina</taxon>
        <taxon>Agaricomycetes</taxon>
        <taxon>Agaricomycetidae</taxon>
        <taxon>Agaricales</taxon>
        <taxon>Agaricineae</taxon>
        <taxon>Psathyrellaceae</taxon>
        <taxon>Ephemerocybe</taxon>
    </lineage>
</organism>
<feature type="domain" description="F-box" evidence="2">
    <location>
        <begin position="57"/>
        <end position="114"/>
    </location>
</feature>
<evidence type="ECO:0000313" key="4">
    <source>
        <dbReference type="Proteomes" id="UP000541558"/>
    </source>
</evidence>
<dbReference type="PROSITE" id="PS50181">
    <property type="entry name" value="FBOX"/>
    <property type="match status" value="1"/>
</dbReference>
<dbReference type="SUPFAM" id="SSF81383">
    <property type="entry name" value="F-box domain"/>
    <property type="match status" value="1"/>
</dbReference>
<dbReference type="Gene3D" id="3.80.10.10">
    <property type="entry name" value="Ribonuclease Inhibitor"/>
    <property type="match status" value="1"/>
</dbReference>
<evidence type="ECO:0000313" key="3">
    <source>
        <dbReference type="EMBL" id="KAF5334287.1"/>
    </source>
</evidence>
<evidence type="ECO:0000259" key="2">
    <source>
        <dbReference type="PROSITE" id="PS50181"/>
    </source>
</evidence>
<dbReference type="InterPro" id="IPR001810">
    <property type="entry name" value="F-box_dom"/>
</dbReference>
<reference evidence="3 4" key="1">
    <citation type="journal article" date="2020" name="ISME J.">
        <title>Uncovering the hidden diversity of litter-decomposition mechanisms in mushroom-forming fungi.</title>
        <authorList>
            <person name="Floudas D."/>
            <person name="Bentzer J."/>
            <person name="Ahren D."/>
            <person name="Johansson T."/>
            <person name="Persson P."/>
            <person name="Tunlid A."/>
        </authorList>
    </citation>
    <scope>NUCLEOTIDE SEQUENCE [LARGE SCALE GENOMIC DNA]</scope>
    <source>
        <strain evidence="3 4">CBS 175.51</strain>
    </source>
</reference>
<dbReference type="InterPro" id="IPR032675">
    <property type="entry name" value="LRR_dom_sf"/>
</dbReference>
<accession>A0A8H5FF47</accession>